<dbReference type="NCBIfam" id="TIGR00684">
    <property type="entry name" value="narJ"/>
    <property type="match status" value="1"/>
</dbReference>
<dbReference type="Gene3D" id="1.10.3480.10">
    <property type="entry name" value="TorD-like"/>
    <property type="match status" value="1"/>
</dbReference>
<evidence type="ECO:0000256" key="1">
    <source>
        <dbReference type="ARBA" id="ARBA00023063"/>
    </source>
</evidence>
<protein>
    <submittedName>
        <fullName evidence="2">Nitrate reductase molybdenum cofactor assembly chaperone</fullName>
    </submittedName>
</protein>
<comment type="caution">
    <text evidence="2">The sequence shown here is derived from an EMBL/GenBank/DDBJ whole genome shotgun (WGS) entry which is preliminary data.</text>
</comment>
<dbReference type="Proteomes" id="UP000260665">
    <property type="component" value="Unassembled WGS sequence"/>
</dbReference>
<dbReference type="GO" id="GO:0051082">
    <property type="term" value="F:unfolded protein binding"/>
    <property type="evidence" value="ECO:0007669"/>
    <property type="project" value="InterPro"/>
</dbReference>
<evidence type="ECO:0000313" key="3">
    <source>
        <dbReference type="Proteomes" id="UP000260665"/>
    </source>
</evidence>
<reference evidence="2 3" key="1">
    <citation type="submission" date="2018-05" db="EMBL/GenBank/DDBJ databases">
        <title>Rhodoferax soyangensis sp.nov., isolated from an oligotrophic freshwater lake.</title>
        <authorList>
            <person name="Park M."/>
        </authorList>
    </citation>
    <scope>NUCLEOTIDE SEQUENCE [LARGE SCALE GENOMIC DNA]</scope>
    <source>
        <strain evidence="2 3">IMCC26218</strain>
    </source>
</reference>
<accession>A0A3E1RDH7</accession>
<dbReference type="InterPro" id="IPR003765">
    <property type="entry name" value="NO3_reductase_chaperone_NarJ"/>
</dbReference>
<dbReference type="RefSeq" id="WP_117176312.1">
    <property type="nucleotide sequence ID" value="NZ_QFZK01000004.1"/>
</dbReference>
<dbReference type="InterPro" id="IPR020945">
    <property type="entry name" value="DMSO/NO3_reduct_chaperone"/>
</dbReference>
<dbReference type="SUPFAM" id="SSF89155">
    <property type="entry name" value="TorD-like"/>
    <property type="match status" value="1"/>
</dbReference>
<dbReference type="GO" id="GO:0042128">
    <property type="term" value="P:nitrate assimilation"/>
    <property type="evidence" value="ECO:0007669"/>
    <property type="project" value="UniProtKB-KW"/>
</dbReference>
<organism evidence="2 3">
    <name type="scientific">Rhodoferax lacus</name>
    <dbReference type="NCBI Taxonomy" id="2184758"/>
    <lineage>
        <taxon>Bacteria</taxon>
        <taxon>Pseudomonadati</taxon>
        <taxon>Pseudomonadota</taxon>
        <taxon>Betaproteobacteria</taxon>
        <taxon>Burkholderiales</taxon>
        <taxon>Comamonadaceae</taxon>
        <taxon>Rhodoferax</taxon>
    </lineage>
</organism>
<name>A0A3E1RDH7_9BURK</name>
<evidence type="ECO:0000313" key="2">
    <source>
        <dbReference type="EMBL" id="RFO97281.1"/>
    </source>
</evidence>
<dbReference type="EMBL" id="QFZK01000004">
    <property type="protein sequence ID" value="RFO97281.1"/>
    <property type="molecule type" value="Genomic_DNA"/>
</dbReference>
<dbReference type="GO" id="GO:0051131">
    <property type="term" value="P:chaperone-mediated protein complex assembly"/>
    <property type="evidence" value="ECO:0007669"/>
    <property type="project" value="InterPro"/>
</dbReference>
<proteinExistence type="predicted"/>
<sequence length="245" mass="26344">MKPNRYSLRALAAFLGYPDAELRAHLPELMQAIDTEAVIPVARRAELHSLAVQLRGLDPMEVEARYVETFDRGRATSLHMFEHIHGDSRDRGPAMVDLVQTYEKAGLFLAPEELPDHLCVVLEFASTQPPKLAADFLGEMAHILSAVFSALLQRGSPYAAAVAAVLELAGQKVQAVPIVADEAMDDVWQEPEAFDGCSTKGQSKPGEAQPIHIVRKTAAPAAATASPATPASVFAKGNNTQGARI</sequence>
<keyword evidence="3" id="KW-1185">Reference proteome</keyword>
<dbReference type="OrthoDB" id="8478585at2"/>
<gene>
    <name evidence="2" type="primary">narJ</name>
    <name evidence="2" type="ORF">DIC66_09130</name>
</gene>
<dbReference type="AlphaFoldDB" id="A0A3E1RDH7"/>
<dbReference type="PANTHER" id="PTHR43680">
    <property type="entry name" value="NITRATE REDUCTASE MOLYBDENUM COFACTOR ASSEMBLY CHAPERONE"/>
    <property type="match status" value="1"/>
</dbReference>
<dbReference type="Pfam" id="PF02613">
    <property type="entry name" value="Nitrate_red_del"/>
    <property type="match status" value="1"/>
</dbReference>
<dbReference type="GO" id="GO:0016530">
    <property type="term" value="F:metallochaperone activity"/>
    <property type="evidence" value="ECO:0007669"/>
    <property type="project" value="TreeGrafter"/>
</dbReference>
<dbReference type="InterPro" id="IPR036411">
    <property type="entry name" value="TorD-like_sf"/>
</dbReference>
<keyword evidence="1" id="KW-0534">Nitrate assimilation</keyword>
<dbReference type="PANTHER" id="PTHR43680:SF2">
    <property type="entry name" value="NITRATE REDUCTASE MOLYBDENUM COFACTOR ASSEMBLY CHAPERONE NARJ"/>
    <property type="match status" value="1"/>
</dbReference>